<dbReference type="EMBL" id="VSRR010100710">
    <property type="protein sequence ID" value="MPC95016.1"/>
    <property type="molecule type" value="Genomic_DNA"/>
</dbReference>
<dbReference type="Proteomes" id="UP000324222">
    <property type="component" value="Unassembled WGS sequence"/>
</dbReference>
<feature type="region of interest" description="Disordered" evidence="1">
    <location>
        <begin position="1"/>
        <end position="49"/>
    </location>
</feature>
<evidence type="ECO:0000313" key="2">
    <source>
        <dbReference type="EMBL" id="MPC95016.1"/>
    </source>
</evidence>
<evidence type="ECO:0000313" key="3">
    <source>
        <dbReference type="Proteomes" id="UP000324222"/>
    </source>
</evidence>
<dbReference type="AlphaFoldDB" id="A0A5B7JL81"/>
<keyword evidence="3" id="KW-1185">Reference proteome</keyword>
<reference evidence="2 3" key="1">
    <citation type="submission" date="2019-05" db="EMBL/GenBank/DDBJ databases">
        <title>Another draft genome of Portunus trituberculatus and its Hox gene families provides insights of decapod evolution.</title>
        <authorList>
            <person name="Jeong J.-H."/>
            <person name="Song I."/>
            <person name="Kim S."/>
            <person name="Choi T."/>
            <person name="Kim D."/>
            <person name="Ryu S."/>
            <person name="Kim W."/>
        </authorList>
    </citation>
    <scope>NUCLEOTIDE SEQUENCE [LARGE SCALE GENOMIC DNA]</scope>
    <source>
        <tissue evidence="2">Muscle</tissue>
    </source>
</reference>
<protein>
    <submittedName>
        <fullName evidence="2">Uncharacterized protein</fullName>
    </submittedName>
</protein>
<feature type="compositionally biased region" description="Polar residues" evidence="1">
    <location>
        <begin position="19"/>
        <end position="32"/>
    </location>
</feature>
<accession>A0A5B7JL81</accession>
<proteinExistence type="predicted"/>
<evidence type="ECO:0000256" key="1">
    <source>
        <dbReference type="SAM" id="MobiDB-lite"/>
    </source>
</evidence>
<organism evidence="2 3">
    <name type="scientific">Portunus trituberculatus</name>
    <name type="common">Swimming crab</name>
    <name type="synonym">Neptunus trituberculatus</name>
    <dbReference type="NCBI Taxonomy" id="210409"/>
    <lineage>
        <taxon>Eukaryota</taxon>
        <taxon>Metazoa</taxon>
        <taxon>Ecdysozoa</taxon>
        <taxon>Arthropoda</taxon>
        <taxon>Crustacea</taxon>
        <taxon>Multicrustacea</taxon>
        <taxon>Malacostraca</taxon>
        <taxon>Eumalacostraca</taxon>
        <taxon>Eucarida</taxon>
        <taxon>Decapoda</taxon>
        <taxon>Pleocyemata</taxon>
        <taxon>Brachyura</taxon>
        <taxon>Eubrachyura</taxon>
        <taxon>Portunoidea</taxon>
        <taxon>Portunidae</taxon>
        <taxon>Portuninae</taxon>
        <taxon>Portunus</taxon>
    </lineage>
</organism>
<feature type="compositionally biased region" description="Polar residues" evidence="1">
    <location>
        <begin position="1"/>
        <end position="10"/>
    </location>
</feature>
<sequence>MVVSSSSTHARTFLGQQPAAPSNALSSLQNHASRPHKNTSMKATASKRTRRLCYRPQNLYCSLPPSVASTTTTTTTTTTTITLTVVTTSE</sequence>
<feature type="compositionally biased region" description="Basic residues" evidence="1">
    <location>
        <begin position="33"/>
        <end position="49"/>
    </location>
</feature>
<name>A0A5B7JL81_PORTR</name>
<comment type="caution">
    <text evidence="2">The sequence shown here is derived from an EMBL/GenBank/DDBJ whole genome shotgun (WGS) entry which is preliminary data.</text>
</comment>
<gene>
    <name evidence="2" type="ORF">E2C01_090208</name>
</gene>